<gene>
    <name evidence="2" type="ORF">ACFOES_15400</name>
</gene>
<comment type="caution">
    <text evidence="2">The sequence shown here is derived from an EMBL/GenBank/DDBJ whole genome shotgun (WGS) entry which is preliminary data.</text>
</comment>
<keyword evidence="3" id="KW-1185">Reference proteome</keyword>
<dbReference type="Gene3D" id="3.40.50.300">
    <property type="entry name" value="P-loop containing nucleotide triphosphate hydrolases"/>
    <property type="match status" value="1"/>
</dbReference>
<dbReference type="RefSeq" id="WP_377834195.1">
    <property type="nucleotide sequence ID" value="NZ_JBHRSK010000013.1"/>
</dbReference>
<sequence length="630" mass="71092">MSKISVADEPIKSVVKDGKVVPRAKLQKKENPDSLETGTYANSLAGFIRRCDTPLTIGIQGEWGSGKTSLLNMIREEIEESEVAQRGTGTLLGKDRYKTIWVNTWEHSLLRSPEECLLSIIEEIIEAVTEVDGSYKTAERAKSALAGLAQSALKVGAGLAAGAAGAQVAEDLISGRKVNKIKQLRESLADIVESVVNRDTNKVERFVIFVDDLDRLEPAVAVMVLELLKNIFTLEHCVFVLAIDYQVVVKGLKNKFGEQTEDNEWEFRAFFDKIIQLPFMMPMARYKLDNYLTKHLLDIEYFRASERNLYLEDGTLARVVKLTLGYNPRSMKRLINALSLIRLQAELEVGDNDNGGKKDRSTTKISLQTAQLRRLVFALVCFQISFPRIYDLLLREPDFSQWDEEFADRMTADVEDDAKIATALNRAMQFHLAESEEPWAQALFRIVWLKKWDRNRLPEAFSLMSEIKEQILNGTDDETFAEFMITGLKMTAVTAVAASEDGIFAASAEDDKSKEKRDRAQYWERFRKTIAGTGCVFDPQKSGMRATHSSPHLIRKLDTLPTDVLQFTMTNRPSAPLRIESTTSEDGDALQVFQFLQKRRGELEKLQAASCVSSSGRIVPDSRLRSRHKE</sequence>
<dbReference type="PANTHER" id="PTHR22674">
    <property type="entry name" value="NTPASE, KAP FAMILY P-LOOP DOMAIN-CONTAINING 1"/>
    <property type="match status" value="1"/>
</dbReference>
<protein>
    <submittedName>
        <fullName evidence="2">P-loop NTPase fold protein</fullName>
    </submittedName>
</protein>
<dbReference type="InterPro" id="IPR027417">
    <property type="entry name" value="P-loop_NTPase"/>
</dbReference>
<organism evidence="2 3">
    <name type="scientific">Acidimangrovimonas pyrenivorans</name>
    <dbReference type="NCBI Taxonomy" id="2030798"/>
    <lineage>
        <taxon>Bacteria</taxon>
        <taxon>Pseudomonadati</taxon>
        <taxon>Pseudomonadota</taxon>
        <taxon>Alphaproteobacteria</taxon>
        <taxon>Rhodobacterales</taxon>
        <taxon>Paracoccaceae</taxon>
        <taxon>Acidimangrovimonas</taxon>
    </lineage>
</organism>
<dbReference type="PANTHER" id="PTHR22674:SF6">
    <property type="entry name" value="NTPASE KAP FAMILY P-LOOP DOMAIN-CONTAINING PROTEIN 1"/>
    <property type="match status" value="1"/>
</dbReference>
<evidence type="ECO:0000259" key="1">
    <source>
        <dbReference type="Pfam" id="PF07693"/>
    </source>
</evidence>
<dbReference type="Pfam" id="PF07693">
    <property type="entry name" value="KAP_NTPase"/>
    <property type="match status" value="1"/>
</dbReference>
<proteinExistence type="predicted"/>
<evidence type="ECO:0000313" key="2">
    <source>
        <dbReference type="EMBL" id="MFC2969486.1"/>
    </source>
</evidence>
<evidence type="ECO:0000313" key="3">
    <source>
        <dbReference type="Proteomes" id="UP001595443"/>
    </source>
</evidence>
<name>A0ABV7AKG8_9RHOB</name>
<dbReference type="InterPro" id="IPR011646">
    <property type="entry name" value="KAP_P-loop"/>
</dbReference>
<accession>A0ABV7AKG8</accession>
<dbReference type="InterPro" id="IPR052754">
    <property type="entry name" value="NTPase_KAP_P-loop"/>
</dbReference>
<feature type="domain" description="KAP NTPase" evidence="1">
    <location>
        <begin position="40"/>
        <end position="342"/>
    </location>
</feature>
<reference evidence="3" key="1">
    <citation type="journal article" date="2019" name="Int. J. Syst. Evol. Microbiol.">
        <title>The Global Catalogue of Microorganisms (GCM) 10K type strain sequencing project: providing services to taxonomists for standard genome sequencing and annotation.</title>
        <authorList>
            <consortium name="The Broad Institute Genomics Platform"/>
            <consortium name="The Broad Institute Genome Sequencing Center for Infectious Disease"/>
            <person name="Wu L."/>
            <person name="Ma J."/>
        </authorList>
    </citation>
    <scope>NUCLEOTIDE SEQUENCE [LARGE SCALE GENOMIC DNA]</scope>
    <source>
        <strain evidence="3">KCTC 62192</strain>
    </source>
</reference>
<dbReference type="Proteomes" id="UP001595443">
    <property type="component" value="Unassembled WGS sequence"/>
</dbReference>
<dbReference type="SUPFAM" id="SSF52540">
    <property type="entry name" value="P-loop containing nucleoside triphosphate hydrolases"/>
    <property type="match status" value="1"/>
</dbReference>
<dbReference type="EMBL" id="JBHRSK010000013">
    <property type="protein sequence ID" value="MFC2969486.1"/>
    <property type="molecule type" value="Genomic_DNA"/>
</dbReference>